<dbReference type="OrthoDB" id="3946322at2759"/>
<protein>
    <submittedName>
        <fullName evidence="2">Uncharacterized protein</fullName>
    </submittedName>
</protein>
<feature type="region of interest" description="Disordered" evidence="1">
    <location>
        <begin position="86"/>
        <end position="200"/>
    </location>
</feature>
<keyword evidence="3" id="KW-1185">Reference proteome</keyword>
<dbReference type="Proteomes" id="UP000316270">
    <property type="component" value="Chromosome 7"/>
</dbReference>
<name>A0A517L9E5_9PEZI</name>
<feature type="compositionally biased region" description="Basic and acidic residues" evidence="1">
    <location>
        <begin position="298"/>
        <end position="316"/>
    </location>
</feature>
<proteinExistence type="predicted"/>
<feature type="compositionally biased region" description="Acidic residues" evidence="1">
    <location>
        <begin position="144"/>
        <end position="158"/>
    </location>
</feature>
<dbReference type="STRING" id="50376.A0A517L9E5"/>
<evidence type="ECO:0000313" key="3">
    <source>
        <dbReference type="Proteomes" id="UP000316270"/>
    </source>
</evidence>
<evidence type="ECO:0000256" key="1">
    <source>
        <dbReference type="SAM" id="MobiDB-lite"/>
    </source>
</evidence>
<feature type="region of interest" description="Disordered" evidence="1">
    <location>
        <begin position="234"/>
        <end position="268"/>
    </location>
</feature>
<feature type="compositionally biased region" description="Acidic residues" evidence="1">
    <location>
        <begin position="317"/>
        <end position="332"/>
    </location>
</feature>
<sequence>MGFTSLIYDKGRMMAQETTSITQKRLPPLSGRADVVSLEPFELKVKMKSSLTPPILTRNGETKSGDCAQLQQATMADVRSLLRAERAARAPPKIRKQLEVPAPPSPPRPNKKRKADDSEIATTETRKRTKVKVSTSLPSGFFDGAEEEDEDEDETGDEEVIKESREYPRKASIAATEGPPTLPRSSIPAAIPDGSTKNLDDEWAAFQQDIASIPDPSKTALNALSANAVLQAAPVSATDVSSQPLTDPSNVQKRRDEEIEEEKEDASRALEEEFEEMEVLQERLRKLKEKRERLKLSKAEVIETAADKAEPVTREGSDDDNDDDDNEDGDEWDGWRFGTS</sequence>
<feature type="region of interest" description="Disordered" evidence="1">
    <location>
        <begin position="298"/>
        <end position="340"/>
    </location>
</feature>
<reference evidence="2 3" key="1">
    <citation type="submission" date="2019-07" db="EMBL/GenBank/DDBJ databases">
        <title>Finished genome of Venturia effusa.</title>
        <authorList>
            <person name="Young C.A."/>
            <person name="Cox M.P."/>
            <person name="Ganley A.R.D."/>
            <person name="David W.J."/>
        </authorList>
    </citation>
    <scope>NUCLEOTIDE SEQUENCE [LARGE SCALE GENOMIC DNA]</scope>
    <source>
        <strain evidence="3">albino</strain>
    </source>
</reference>
<feature type="compositionally biased region" description="Polar residues" evidence="1">
    <location>
        <begin position="238"/>
        <end position="251"/>
    </location>
</feature>
<dbReference type="EMBL" id="CP042191">
    <property type="protein sequence ID" value="QDS72250.1"/>
    <property type="molecule type" value="Genomic_DNA"/>
</dbReference>
<feature type="compositionally biased region" description="Basic and acidic residues" evidence="1">
    <location>
        <begin position="159"/>
        <end position="169"/>
    </location>
</feature>
<gene>
    <name evidence="2" type="ORF">FKW77_005887</name>
</gene>
<dbReference type="AlphaFoldDB" id="A0A517L9E5"/>
<accession>A0A517L9E5</accession>
<evidence type="ECO:0000313" key="2">
    <source>
        <dbReference type="EMBL" id="QDS72250.1"/>
    </source>
</evidence>
<organism evidence="2 3">
    <name type="scientific">Venturia effusa</name>
    <dbReference type="NCBI Taxonomy" id="50376"/>
    <lineage>
        <taxon>Eukaryota</taxon>
        <taxon>Fungi</taxon>
        <taxon>Dikarya</taxon>
        <taxon>Ascomycota</taxon>
        <taxon>Pezizomycotina</taxon>
        <taxon>Dothideomycetes</taxon>
        <taxon>Pleosporomycetidae</taxon>
        <taxon>Venturiales</taxon>
        <taxon>Venturiaceae</taxon>
        <taxon>Venturia</taxon>
    </lineage>
</organism>